<evidence type="ECO:0000313" key="6">
    <source>
        <dbReference type="EMBL" id="PAU44981.1"/>
    </source>
</evidence>
<dbReference type="AlphaFoldDB" id="A0A2A2D0D6"/>
<gene>
    <name evidence="6" type="ORF">CK936_31885</name>
</gene>
<keyword evidence="3" id="KW-0804">Transcription</keyword>
<name>A0A2A2D0D6_9ACTN</name>
<evidence type="ECO:0000256" key="1">
    <source>
        <dbReference type="ARBA" id="ARBA00023015"/>
    </source>
</evidence>
<dbReference type="Pfam" id="PF14399">
    <property type="entry name" value="BtrH_N"/>
    <property type="match status" value="1"/>
</dbReference>
<keyword evidence="2" id="KW-0238">DNA-binding</keyword>
<proteinExistence type="predicted"/>
<dbReference type="EMBL" id="NSJV01000600">
    <property type="protein sequence ID" value="PAU44981.1"/>
    <property type="molecule type" value="Genomic_DNA"/>
</dbReference>
<sequence>MAARARLLAGDRLPRRRQPRLHLHTHALPAPRRAQDGPRHLAPPGARAPRERPRRPATARQPRRPRLRDDPAARRPAGGGRVKALLENVRPWRHDLGGCLHGCLATLLEHRGVPALPVLGAAWTFRHFPGGVRREEYYYPCADGESLLTALAPHHPVRSVWHEPADAATGWEQVRDAVAAGTPVAVAVDNYHLPFRPAYRDVHSNHLVVVHGYDEERGTVRVLDAVPPAFHGDITLAELTASRDSGNELVHERDMFFTGVHIDNRWLSLELDAAPGDFPALDRAEVARVLALNLAHFAAPPDGDACTGLAGQQAFLEGTVKRLTAGEDIRDELFVAAGAALACTAVHADWLALAGRTLDLPGLVEQARSVERVAHHWSAVRIMAALTRDGGLTPRRLAGRVHALLKDHESALTALDDERAEL</sequence>
<evidence type="ECO:0000256" key="3">
    <source>
        <dbReference type="ARBA" id="ARBA00023163"/>
    </source>
</evidence>
<dbReference type="InterPro" id="IPR038765">
    <property type="entry name" value="Papain-like_cys_pep_sf"/>
</dbReference>
<dbReference type="SUPFAM" id="SSF54001">
    <property type="entry name" value="Cysteine proteinases"/>
    <property type="match status" value="1"/>
</dbReference>
<feature type="compositionally biased region" description="Basic residues" evidence="4">
    <location>
        <begin position="52"/>
        <end position="66"/>
    </location>
</feature>
<feature type="compositionally biased region" description="Low complexity" evidence="4">
    <location>
        <begin position="1"/>
        <end position="11"/>
    </location>
</feature>
<dbReference type="Proteomes" id="UP000218944">
    <property type="component" value="Unassembled WGS sequence"/>
</dbReference>
<dbReference type="InterPro" id="IPR026935">
    <property type="entry name" value="BtrH_N"/>
</dbReference>
<feature type="compositionally biased region" description="Basic residues" evidence="4">
    <location>
        <begin position="14"/>
        <end position="25"/>
    </location>
</feature>
<feature type="domain" description="Butirosin biosynthesis protein H N-terminal" evidence="5">
    <location>
        <begin position="99"/>
        <end position="224"/>
    </location>
</feature>
<evidence type="ECO:0000313" key="7">
    <source>
        <dbReference type="Proteomes" id="UP000218944"/>
    </source>
</evidence>
<comment type="caution">
    <text evidence="6">The sequence shown here is derived from an EMBL/GenBank/DDBJ whole genome shotgun (WGS) entry which is preliminary data.</text>
</comment>
<dbReference type="GO" id="GO:0003700">
    <property type="term" value="F:DNA-binding transcription factor activity"/>
    <property type="evidence" value="ECO:0007669"/>
    <property type="project" value="InterPro"/>
</dbReference>
<organism evidence="6 7">
    <name type="scientific">Streptomyces albireticuli</name>
    <dbReference type="NCBI Taxonomy" id="1940"/>
    <lineage>
        <taxon>Bacteria</taxon>
        <taxon>Bacillati</taxon>
        <taxon>Actinomycetota</taxon>
        <taxon>Actinomycetes</taxon>
        <taxon>Kitasatosporales</taxon>
        <taxon>Streptomycetaceae</taxon>
        <taxon>Streptomyces</taxon>
    </lineage>
</organism>
<dbReference type="GO" id="GO:0003677">
    <property type="term" value="F:DNA binding"/>
    <property type="evidence" value="ECO:0007669"/>
    <property type="project" value="UniProtKB-KW"/>
</dbReference>
<evidence type="ECO:0000256" key="2">
    <source>
        <dbReference type="ARBA" id="ARBA00023125"/>
    </source>
</evidence>
<dbReference type="InterPro" id="IPR001289">
    <property type="entry name" value="NFYA"/>
</dbReference>
<reference evidence="6 7" key="1">
    <citation type="submission" date="2017-08" db="EMBL/GenBank/DDBJ databases">
        <title>Genome sequence of Streptomyces albireticuli NRRL B-1670.</title>
        <authorList>
            <person name="Graham D.E."/>
            <person name="Mahan K.M."/>
            <person name="Klingeman D.M."/>
            <person name="Hettich R.L."/>
            <person name="Parry R.J."/>
            <person name="Spain J.C."/>
        </authorList>
    </citation>
    <scope>NUCLEOTIDE SEQUENCE [LARGE SCALE GENOMIC DNA]</scope>
    <source>
        <strain evidence="6 7">NRRL B-1670</strain>
    </source>
</reference>
<keyword evidence="7" id="KW-1185">Reference proteome</keyword>
<feature type="region of interest" description="Disordered" evidence="4">
    <location>
        <begin position="1"/>
        <end position="81"/>
    </location>
</feature>
<evidence type="ECO:0000259" key="5">
    <source>
        <dbReference type="Pfam" id="PF14399"/>
    </source>
</evidence>
<keyword evidence="1" id="KW-0805">Transcription regulation</keyword>
<protein>
    <recommendedName>
        <fullName evidence="5">Butirosin biosynthesis protein H N-terminal domain-containing protein</fullName>
    </recommendedName>
</protein>
<dbReference type="PROSITE" id="PS51152">
    <property type="entry name" value="NFYA_HAP2_2"/>
    <property type="match status" value="1"/>
</dbReference>
<evidence type="ECO:0000256" key="4">
    <source>
        <dbReference type="SAM" id="MobiDB-lite"/>
    </source>
</evidence>
<accession>A0A2A2D0D6</accession>